<evidence type="ECO:0000313" key="2">
    <source>
        <dbReference type="Proteomes" id="UP001152562"/>
    </source>
</evidence>
<comment type="caution">
    <text evidence="1">The sequence shown here is derived from an EMBL/GenBank/DDBJ whole genome shotgun (WGS) entry which is preliminary data.</text>
</comment>
<evidence type="ECO:0000313" key="1">
    <source>
        <dbReference type="EMBL" id="CAH4016228.1"/>
    </source>
</evidence>
<dbReference type="EMBL" id="CALOZG010000004">
    <property type="protein sequence ID" value="CAH4016228.1"/>
    <property type="molecule type" value="Genomic_DNA"/>
</dbReference>
<dbReference type="Proteomes" id="UP001152562">
    <property type="component" value="Unassembled WGS sequence"/>
</dbReference>
<gene>
    <name evidence="1" type="ORF">PIBRA_LOCUS3473</name>
</gene>
<protein>
    <recommendedName>
        <fullName evidence="3">AB hydrolase-1 domain-containing protein</fullName>
    </recommendedName>
</protein>
<dbReference type="PANTHER" id="PTHR11005">
    <property type="entry name" value="LYSOSOMAL ACID LIPASE-RELATED"/>
    <property type="match status" value="1"/>
</dbReference>
<keyword evidence="2" id="KW-1185">Reference proteome</keyword>
<reference evidence="1" key="1">
    <citation type="submission" date="2022-05" db="EMBL/GenBank/DDBJ databases">
        <authorList>
            <person name="Okamura Y."/>
        </authorList>
    </citation>
    <scope>NUCLEOTIDE SEQUENCE</scope>
</reference>
<name>A0A9P0TB65_PIEBR</name>
<dbReference type="SUPFAM" id="SSF53474">
    <property type="entry name" value="alpha/beta-Hydrolases"/>
    <property type="match status" value="1"/>
</dbReference>
<organism evidence="1 2">
    <name type="scientific">Pieris brassicae</name>
    <name type="common">White butterfly</name>
    <name type="synonym">Large white butterfly</name>
    <dbReference type="NCBI Taxonomy" id="7116"/>
    <lineage>
        <taxon>Eukaryota</taxon>
        <taxon>Metazoa</taxon>
        <taxon>Ecdysozoa</taxon>
        <taxon>Arthropoda</taxon>
        <taxon>Hexapoda</taxon>
        <taxon>Insecta</taxon>
        <taxon>Pterygota</taxon>
        <taxon>Neoptera</taxon>
        <taxon>Endopterygota</taxon>
        <taxon>Lepidoptera</taxon>
        <taxon>Glossata</taxon>
        <taxon>Ditrysia</taxon>
        <taxon>Papilionoidea</taxon>
        <taxon>Pieridae</taxon>
        <taxon>Pierinae</taxon>
        <taxon>Pieris</taxon>
    </lineage>
</organism>
<dbReference type="InterPro" id="IPR029058">
    <property type="entry name" value="AB_hydrolase_fold"/>
</dbReference>
<sequence length="189" mass="21625">MLAQQTEIFKKFLDELGFGEIFAKQQILHHLVEKFCQLAPELICGTGLALTTGYKRDSISERTLSIAFGHLLVGISSKTFSHFGQLIVSKKFQRYDEGKEGNFQRYGTERPPDYNITLITSPILLICGTNDWVSSLEDVNELSSKLPNMVEEYVVPDPTWSHNNHLWGINAPKYVFNKILSYFRVYDVK</sequence>
<dbReference type="AlphaFoldDB" id="A0A9P0TB65"/>
<accession>A0A9P0TB65</accession>
<proteinExistence type="predicted"/>
<dbReference type="Gene3D" id="3.40.50.1820">
    <property type="entry name" value="alpha/beta hydrolase"/>
    <property type="match status" value="1"/>
</dbReference>
<evidence type="ECO:0008006" key="3">
    <source>
        <dbReference type="Google" id="ProtNLM"/>
    </source>
</evidence>